<dbReference type="Pfam" id="PF01451">
    <property type="entry name" value="LMWPc"/>
    <property type="match status" value="1"/>
</dbReference>
<dbReference type="AlphaFoldDB" id="A0A1D8K409"/>
<evidence type="ECO:0000313" key="4">
    <source>
        <dbReference type="Proteomes" id="UP000095342"/>
    </source>
</evidence>
<dbReference type="SMART" id="SM00226">
    <property type="entry name" value="LMWPc"/>
    <property type="match status" value="1"/>
</dbReference>
<evidence type="ECO:0000313" key="3">
    <source>
        <dbReference type="EMBL" id="AOV15706.1"/>
    </source>
</evidence>
<dbReference type="SUPFAM" id="SSF52788">
    <property type="entry name" value="Phosphotyrosine protein phosphatases I"/>
    <property type="match status" value="1"/>
</dbReference>
<evidence type="ECO:0000259" key="2">
    <source>
        <dbReference type="SMART" id="SM00226"/>
    </source>
</evidence>
<dbReference type="InterPro" id="IPR036196">
    <property type="entry name" value="Ptyr_pPase_sf"/>
</dbReference>
<dbReference type="KEGG" id="aaeo:BJI67_00305"/>
<name>A0A1D8K409_9GAMM</name>
<dbReference type="InterPro" id="IPR023485">
    <property type="entry name" value="Ptyr_pPase"/>
</dbReference>
<dbReference type="RefSeq" id="WP_070071307.1">
    <property type="nucleotide sequence ID" value="NZ_CP017448.1"/>
</dbReference>
<organism evidence="3 4">
    <name type="scientific">Acidihalobacter aeolianus</name>
    <dbReference type="NCBI Taxonomy" id="2792603"/>
    <lineage>
        <taxon>Bacteria</taxon>
        <taxon>Pseudomonadati</taxon>
        <taxon>Pseudomonadota</taxon>
        <taxon>Gammaproteobacteria</taxon>
        <taxon>Chromatiales</taxon>
        <taxon>Ectothiorhodospiraceae</taxon>
        <taxon>Acidihalobacter</taxon>
    </lineage>
</organism>
<proteinExistence type="predicted"/>
<dbReference type="Gene3D" id="3.40.50.2300">
    <property type="match status" value="1"/>
</dbReference>
<protein>
    <recommendedName>
        <fullName evidence="2">Phosphotyrosine protein phosphatase I domain-containing protein</fullName>
    </recommendedName>
</protein>
<dbReference type="Proteomes" id="UP000095342">
    <property type="component" value="Chromosome"/>
</dbReference>
<sequence>MPDNSHPQFRRRPHILFIDEENVDRSQMAEAYLRKLASDLVDAASAGLRSRPLDRRTIQVMEEDGLDIRRQQEKLASRDLLLWADVIIVISDPVETLHAAIPQNAVEKRWLLAAPDVAEDAPDDGIEAYRATRDQVRGRVEGLARSMRLFYGRREPGSVGS</sequence>
<reference evidence="3 4" key="1">
    <citation type="submission" date="2016-09" db="EMBL/GenBank/DDBJ databases">
        <title>Acidihalobacter prosperus V6 (DSM14174).</title>
        <authorList>
            <person name="Khaleque H.N."/>
            <person name="Ramsay J.P."/>
            <person name="Murphy R.J.T."/>
            <person name="Kaksonen A.H."/>
            <person name="Boxall N.J."/>
            <person name="Watkin E.L.J."/>
        </authorList>
    </citation>
    <scope>NUCLEOTIDE SEQUENCE [LARGE SCALE GENOMIC DNA]</scope>
    <source>
        <strain evidence="3 4">V6</strain>
    </source>
</reference>
<keyword evidence="1" id="KW-0059">Arsenical resistance</keyword>
<dbReference type="PANTHER" id="PTHR43428:SF1">
    <property type="entry name" value="ARSENATE REDUCTASE"/>
    <property type="match status" value="1"/>
</dbReference>
<accession>A0A1D8K409</accession>
<dbReference type="EMBL" id="CP017448">
    <property type="protein sequence ID" value="AOV15706.1"/>
    <property type="molecule type" value="Genomic_DNA"/>
</dbReference>
<evidence type="ECO:0000256" key="1">
    <source>
        <dbReference type="ARBA" id="ARBA00022849"/>
    </source>
</evidence>
<keyword evidence="4" id="KW-1185">Reference proteome</keyword>
<feature type="domain" description="Phosphotyrosine protein phosphatase I" evidence="2">
    <location>
        <begin position="13"/>
        <end position="146"/>
    </location>
</feature>
<dbReference type="PANTHER" id="PTHR43428">
    <property type="entry name" value="ARSENATE REDUCTASE"/>
    <property type="match status" value="1"/>
</dbReference>
<gene>
    <name evidence="3" type="ORF">BJI67_00305</name>
</gene>
<dbReference type="GO" id="GO:0046685">
    <property type="term" value="P:response to arsenic-containing substance"/>
    <property type="evidence" value="ECO:0007669"/>
    <property type="project" value="UniProtKB-KW"/>
</dbReference>